<evidence type="ECO:0000313" key="2">
    <source>
        <dbReference type="EMBL" id="MBB1260497.1"/>
    </source>
</evidence>
<dbReference type="OrthoDB" id="4226479at2"/>
<dbReference type="EMBL" id="VJYK02000350">
    <property type="protein sequence ID" value="MQS04778.1"/>
    <property type="molecule type" value="Genomic_DNA"/>
</dbReference>
<keyword evidence="4" id="KW-1185">Reference proteome</keyword>
<reference evidence="2" key="3">
    <citation type="journal article" name="Syst. Appl. Microbiol.">
        <title>Streptomyces alkaliterrae sp. nov., isolated from an alkaline soil, and emended descriptions of Streptomyces alkaliphilus, Streptomyces calidiresistens and Streptomyces durbertensis.</title>
        <authorList>
            <person name="Swiecimska M."/>
            <person name="Golinska P."/>
            <person name="Nouioui I."/>
            <person name="Wypij M."/>
            <person name="Rai M."/>
            <person name="Sangal V."/>
            <person name="Goodfellow M."/>
        </authorList>
    </citation>
    <scope>NUCLEOTIDE SEQUENCE</scope>
    <source>
        <strain evidence="2">OF8</strain>
    </source>
</reference>
<reference evidence="5" key="2">
    <citation type="submission" date="2020-05" db="EMBL/GenBank/DDBJ databases">
        <title>Classification of alakaliphilic streptomycetes isolated from an alkaline soil next to Lonar Crater, India and a proposal for the recognition of Streptomyces alkaliterrae sp. nov.</title>
        <authorList>
            <person name="Golinska P."/>
        </authorList>
    </citation>
    <scope>NUCLEOTIDE SEQUENCE [LARGE SCALE GENOMIC DNA]</scope>
    <source>
        <strain evidence="5">OF8</strain>
    </source>
</reference>
<feature type="compositionally biased region" description="Basic and acidic residues" evidence="1">
    <location>
        <begin position="39"/>
        <end position="58"/>
    </location>
</feature>
<comment type="caution">
    <text evidence="3">The sequence shown here is derived from an EMBL/GenBank/DDBJ whole genome shotgun (WGS) entry which is preliminary data.</text>
</comment>
<feature type="region of interest" description="Disordered" evidence="1">
    <location>
        <begin position="186"/>
        <end position="211"/>
    </location>
</feature>
<gene>
    <name evidence="3" type="ORF">FNX44_023495</name>
    <name evidence="2" type="ORF">H3147_16875</name>
</gene>
<dbReference type="EMBL" id="JABJXA010000100">
    <property type="protein sequence ID" value="MBB1260497.1"/>
    <property type="molecule type" value="Genomic_DNA"/>
</dbReference>
<organism evidence="3 4">
    <name type="scientific">Streptomyces alkaliterrae</name>
    <dbReference type="NCBI Taxonomy" id="2213162"/>
    <lineage>
        <taxon>Bacteria</taxon>
        <taxon>Bacillati</taxon>
        <taxon>Actinomycetota</taxon>
        <taxon>Actinomycetes</taxon>
        <taxon>Kitasatosporales</taxon>
        <taxon>Streptomycetaceae</taxon>
        <taxon>Streptomyces</taxon>
    </lineage>
</organism>
<reference evidence="3 4" key="1">
    <citation type="submission" date="2019-10" db="EMBL/GenBank/DDBJ databases">
        <title>Streptomyces sp. nov., a novel actinobacterium isolated from alkaline environment.</title>
        <authorList>
            <person name="Golinska P."/>
        </authorList>
    </citation>
    <scope>NUCLEOTIDE SEQUENCE [LARGE SCALE GENOMIC DNA]</scope>
    <source>
        <strain evidence="3 4">OF1</strain>
    </source>
</reference>
<dbReference type="Proteomes" id="UP000320857">
    <property type="component" value="Unassembled WGS sequence"/>
</dbReference>
<sequence>MALLLSGCGGDTSSGDDSSGQKKESGASGAAAEPVTLETEARKATLTDRDKKSHDITVEPKSLQRGAASDLENVRLKDDLKGMQPYYLTVSFTNGGEEPLTRPGLTGKLSLVDAAGVPGKAITLMSGFSSTQSGKTPKCSGNDPVGITAGDTVEVCALVMMAKGAAPATVAYADDNSDTLLWKAGDGKSDSDSVLPKGKSADSAVDRSGDLIPITATPKSVREGSLDDLSRFRLSDATRKKVPYYVTIQYRNNGDQDVLPSMAKNVVLNSAGGVQSRKLTLISIGGPGVEQCPDAVPNEMVKPGATVTECSIHFLPKGDRPATVSFKSADPEPKWTFWRASS</sequence>
<evidence type="ECO:0008006" key="6">
    <source>
        <dbReference type="Google" id="ProtNLM"/>
    </source>
</evidence>
<evidence type="ECO:0000256" key="1">
    <source>
        <dbReference type="SAM" id="MobiDB-lite"/>
    </source>
</evidence>
<evidence type="ECO:0000313" key="4">
    <source>
        <dbReference type="Proteomes" id="UP000320857"/>
    </source>
</evidence>
<proteinExistence type="predicted"/>
<feature type="region of interest" description="Disordered" evidence="1">
    <location>
        <begin position="1"/>
        <end position="64"/>
    </location>
</feature>
<evidence type="ECO:0000313" key="3">
    <source>
        <dbReference type="EMBL" id="MQS04778.1"/>
    </source>
</evidence>
<protein>
    <recommendedName>
        <fullName evidence="6">DUF4352 domain-containing protein</fullName>
    </recommendedName>
</protein>
<evidence type="ECO:0000313" key="5">
    <source>
        <dbReference type="Proteomes" id="UP000517765"/>
    </source>
</evidence>
<dbReference type="AlphaFoldDB" id="A0A5P0YWW7"/>
<name>A0A5P0YWW7_9ACTN</name>
<dbReference type="RefSeq" id="WP_143650817.1">
    <property type="nucleotide sequence ID" value="NZ_JABJXA010000100.1"/>
</dbReference>
<dbReference type="Proteomes" id="UP000517765">
    <property type="component" value="Unassembled WGS sequence"/>
</dbReference>
<accession>A0A5P0YWW7</accession>